<evidence type="ECO:0000313" key="3">
    <source>
        <dbReference type="Proteomes" id="UP000807469"/>
    </source>
</evidence>
<keyword evidence="3" id="KW-1185">Reference proteome</keyword>
<dbReference type="EMBL" id="MU155247">
    <property type="protein sequence ID" value="KAF9477902.1"/>
    <property type="molecule type" value="Genomic_DNA"/>
</dbReference>
<feature type="transmembrane region" description="Helical" evidence="1">
    <location>
        <begin position="282"/>
        <end position="302"/>
    </location>
</feature>
<keyword evidence="1" id="KW-0472">Membrane</keyword>
<protein>
    <submittedName>
        <fullName evidence="2">Uncharacterized protein</fullName>
    </submittedName>
</protein>
<reference evidence="2" key="1">
    <citation type="submission" date="2020-11" db="EMBL/GenBank/DDBJ databases">
        <authorList>
            <consortium name="DOE Joint Genome Institute"/>
            <person name="Ahrendt S."/>
            <person name="Riley R."/>
            <person name="Andreopoulos W."/>
            <person name="Labutti K."/>
            <person name="Pangilinan J."/>
            <person name="Ruiz-Duenas F.J."/>
            <person name="Barrasa J.M."/>
            <person name="Sanchez-Garcia M."/>
            <person name="Camarero S."/>
            <person name="Miyauchi S."/>
            <person name="Serrano A."/>
            <person name="Linde D."/>
            <person name="Babiker R."/>
            <person name="Drula E."/>
            <person name="Ayuso-Fernandez I."/>
            <person name="Pacheco R."/>
            <person name="Padilla G."/>
            <person name="Ferreira P."/>
            <person name="Barriuso J."/>
            <person name="Kellner H."/>
            <person name="Castanera R."/>
            <person name="Alfaro M."/>
            <person name="Ramirez L."/>
            <person name="Pisabarro A.G."/>
            <person name="Kuo A."/>
            <person name="Tritt A."/>
            <person name="Lipzen A."/>
            <person name="He G."/>
            <person name="Yan M."/>
            <person name="Ng V."/>
            <person name="Cullen D."/>
            <person name="Martin F."/>
            <person name="Rosso M.-N."/>
            <person name="Henrissat B."/>
            <person name="Hibbett D."/>
            <person name="Martinez A.T."/>
            <person name="Grigoriev I.V."/>
        </authorList>
    </citation>
    <scope>NUCLEOTIDE SEQUENCE</scope>
    <source>
        <strain evidence="2">CIRM-BRFM 674</strain>
    </source>
</reference>
<organism evidence="2 3">
    <name type="scientific">Pholiota conissans</name>
    <dbReference type="NCBI Taxonomy" id="109636"/>
    <lineage>
        <taxon>Eukaryota</taxon>
        <taxon>Fungi</taxon>
        <taxon>Dikarya</taxon>
        <taxon>Basidiomycota</taxon>
        <taxon>Agaricomycotina</taxon>
        <taxon>Agaricomycetes</taxon>
        <taxon>Agaricomycetidae</taxon>
        <taxon>Agaricales</taxon>
        <taxon>Agaricineae</taxon>
        <taxon>Strophariaceae</taxon>
        <taxon>Pholiota</taxon>
    </lineage>
</organism>
<accession>A0A9P5YYC7</accession>
<sequence>MMDDSFVGRRPFHFNRTIPAQQVHDIAIVGRDNSSESMIHLIVAFDALYIIGVVFLGVILVTVGRSFHIKRASTWFMFIFSWFLTSLVNLLILGQQTGPQPGQGICLLQATLIYGTPVFAALYAVAFLLQVHFSIRNAIMGSSTALSKTQVTLIHALPCFSFCAIVIETLTLGLMNPETVERDPSGMYCHLSSAIPRQVTAAITIAAMITFLILGFVVFFKLRRRWQAVRAMSFEKAISQPQISPDVATRVLIFSFCPIIALALSSIQYIPHYSADANQLNMILAVLPIVAGLIFGSQRDILRAWMNCLQRKERNCIV</sequence>
<feature type="transmembrane region" description="Helical" evidence="1">
    <location>
        <begin position="39"/>
        <end position="63"/>
    </location>
</feature>
<keyword evidence="1" id="KW-0812">Transmembrane</keyword>
<evidence type="ECO:0000313" key="2">
    <source>
        <dbReference type="EMBL" id="KAF9477902.1"/>
    </source>
</evidence>
<dbReference type="Proteomes" id="UP000807469">
    <property type="component" value="Unassembled WGS sequence"/>
</dbReference>
<feature type="transmembrane region" description="Helical" evidence="1">
    <location>
        <begin position="251"/>
        <end position="270"/>
    </location>
</feature>
<name>A0A9P5YYC7_9AGAR</name>
<comment type="caution">
    <text evidence="2">The sequence shown here is derived from an EMBL/GenBank/DDBJ whole genome shotgun (WGS) entry which is preliminary data.</text>
</comment>
<dbReference type="AlphaFoldDB" id="A0A9P5YYC7"/>
<feature type="transmembrane region" description="Helical" evidence="1">
    <location>
        <begin position="112"/>
        <end position="131"/>
    </location>
</feature>
<keyword evidence="1" id="KW-1133">Transmembrane helix</keyword>
<dbReference type="OrthoDB" id="2896404at2759"/>
<gene>
    <name evidence="2" type="ORF">BDN70DRAFT_77027</name>
</gene>
<feature type="transmembrane region" description="Helical" evidence="1">
    <location>
        <begin position="195"/>
        <end position="220"/>
    </location>
</feature>
<feature type="transmembrane region" description="Helical" evidence="1">
    <location>
        <begin position="75"/>
        <end position="92"/>
    </location>
</feature>
<evidence type="ECO:0000256" key="1">
    <source>
        <dbReference type="SAM" id="Phobius"/>
    </source>
</evidence>
<proteinExistence type="predicted"/>
<feature type="transmembrane region" description="Helical" evidence="1">
    <location>
        <begin position="152"/>
        <end position="175"/>
    </location>
</feature>